<evidence type="ECO:0000313" key="4">
    <source>
        <dbReference type="RefSeq" id="XP_040609480.1"/>
    </source>
</evidence>
<name>A0ABM2Y7C9_MESAU</name>
<feature type="compositionally biased region" description="Polar residues" evidence="1">
    <location>
        <begin position="54"/>
        <end position="73"/>
    </location>
</feature>
<dbReference type="PANTHER" id="PTHR21665">
    <property type="entry name" value="CATION CHANNEL SPERM-ASSOCIATED TARGETING SUBUNIT TAU"/>
    <property type="match status" value="1"/>
</dbReference>
<proteinExistence type="predicted"/>
<dbReference type="Pfam" id="PF15729">
    <property type="entry name" value="CTSRT"/>
    <property type="match status" value="1"/>
</dbReference>
<evidence type="ECO:0000259" key="2">
    <source>
        <dbReference type="Pfam" id="PF15729"/>
    </source>
</evidence>
<feature type="compositionally biased region" description="Basic and acidic residues" evidence="1">
    <location>
        <begin position="501"/>
        <end position="512"/>
    </location>
</feature>
<reference evidence="4" key="1">
    <citation type="submission" date="2025-08" db="UniProtKB">
        <authorList>
            <consortium name="RefSeq"/>
        </authorList>
    </citation>
    <scope>IDENTIFICATION</scope>
    <source>
        <tissue evidence="4">Liver</tissue>
    </source>
</reference>
<keyword evidence="3" id="KW-1185">Reference proteome</keyword>
<evidence type="ECO:0000313" key="3">
    <source>
        <dbReference type="Proteomes" id="UP000886700"/>
    </source>
</evidence>
<feature type="region of interest" description="Disordered" evidence="1">
    <location>
        <begin position="488"/>
        <end position="524"/>
    </location>
</feature>
<dbReference type="GeneID" id="101844547"/>
<gene>
    <name evidence="4" type="primary">C2cd6</name>
</gene>
<sequence>MELPPPGNRRVSISNPQETPRKFSISQGLMRHRPSLASSAGTSRFSTPGPGGMQPQSTLPNHILQNSSLSPPDTSMLHRASNVSSMRFADEQGKTPPATEKDKAKKDKGKSTGTRLLNILRKTLKGSQSEEMMVAQETPNLIPFGDVVGCLAVHIKSCTQFSHRFIIQQHVNLFIRISINHIMKCTKLRNLKHVNNEKNFVLRFGEVKYFSVQVPRRQDDERNTIFLELMQDGGDTGRPALSLGSVESHLYEVIQKGCFTEVLQMKHRNSVICRLEVEFMFSYGSFGYGFSHQLKPLQKIIEPSMFMKIAPPPDRTDPVTNVITPQRVEYPAFLSPDLNVSIGAADASQANAVRLEKLHEKPRERLEKMKTEYRHLDTWGEKAEYLRNLITPKGIRKGTEEDKMTELFEKHSSLFEKEPATVPHGIYHRKSEAISNEFVDKGDKEGLAIPVLKLLNQDEDLSKPALHESDDSTPEDTQLPPIHTLQIIEENEAPQRLPGPAEREDKPHEEKSVVFPPDADLIPKGPSILRVTTSVQEVKSGCLLINPENVRRRNLCFSPKE</sequence>
<feature type="compositionally biased region" description="Basic and acidic residues" evidence="1">
    <location>
        <begin position="88"/>
        <end position="105"/>
    </location>
</feature>
<protein>
    <submittedName>
        <fullName evidence="4">C2 calcium-dependent domain-containing protein 6</fullName>
    </submittedName>
</protein>
<feature type="region of interest" description="Disordered" evidence="1">
    <location>
        <begin position="460"/>
        <end position="479"/>
    </location>
</feature>
<feature type="compositionally biased region" description="Basic and acidic residues" evidence="1">
    <location>
        <begin position="460"/>
        <end position="470"/>
    </location>
</feature>
<dbReference type="InterPro" id="IPR031462">
    <property type="entry name" value="CTSRT"/>
</dbReference>
<accession>A0ABM2Y7C9</accession>
<dbReference type="PANTHER" id="PTHR21665:SF2">
    <property type="entry name" value="CATION CHANNEL SPERM-ASSOCIATED TARGETING SUBUNIT TAU"/>
    <property type="match status" value="1"/>
</dbReference>
<feature type="region of interest" description="Disordered" evidence="1">
    <location>
        <begin position="1"/>
        <end position="113"/>
    </location>
</feature>
<feature type="compositionally biased region" description="Polar residues" evidence="1">
    <location>
        <begin position="36"/>
        <end position="46"/>
    </location>
</feature>
<evidence type="ECO:0000256" key="1">
    <source>
        <dbReference type="SAM" id="MobiDB-lite"/>
    </source>
</evidence>
<organism evidence="3 4">
    <name type="scientific">Mesocricetus auratus</name>
    <name type="common">Golden hamster</name>
    <dbReference type="NCBI Taxonomy" id="10036"/>
    <lineage>
        <taxon>Eukaryota</taxon>
        <taxon>Metazoa</taxon>
        <taxon>Chordata</taxon>
        <taxon>Craniata</taxon>
        <taxon>Vertebrata</taxon>
        <taxon>Euteleostomi</taxon>
        <taxon>Mammalia</taxon>
        <taxon>Eutheria</taxon>
        <taxon>Euarchontoglires</taxon>
        <taxon>Glires</taxon>
        <taxon>Rodentia</taxon>
        <taxon>Myomorpha</taxon>
        <taxon>Muroidea</taxon>
        <taxon>Cricetidae</taxon>
        <taxon>Cricetinae</taxon>
        <taxon>Mesocricetus</taxon>
    </lineage>
</organism>
<dbReference type="InterPro" id="IPR048363">
    <property type="entry name" value="CTSRT_C2"/>
</dbReference>
<dbReference type="Proteomes" id="UP000886700">
    <property type="component" value="Unplaced"/>
</dbReference>
<feature type="domain" description="Cation channel sperm-associated targeting subunit tau C2" evidence="2">
    <location>
        <begin position="141"/>
        <end position="284"/>
    </location>
</feature>
<dbReference type="RefSeq" id="XP_040609480.1">
    <property type="nucleotide sequence ID" value="XM_040753546.1"/>
</dbReference>